<proteinExistence type="predicted"/>
<dbReference type="Gene3D" id="1.10.533.10">
    <property type="entry name" value="Death Domain, Fas"/>
    <property type="match status" value="1"/>
</dbReference>
<protein>
    <submittedName>
        <fullName evidence="7">Apoptosis-associated speck-like protein containing a CARD</fullName>
    </submittedName>
</protein>
<dbReference type="GO" id="GO:0042981">
    <property type="term" value="P:regulation of apoptotic process"/>
    <property type="evidence" value="ECO:0007669"/>
    <property type="project" value="InterPro"/>
</dbReference>
<accession>A0AA47M0W9</accession>
<dbReference type="EMBL" id="JAOPHQ010006431">
    <property type="protein sequence ID" value="KAK0131637.1"/>
    <property type="molecule type" value="Genomic_DNA"/>
</dbReference>
<keyword evidence="5" id="KW-0395">Inflammatory response</keyword>
<dbReference type="GO" id="GO:0045087">
    <property type="term" value="P:innate immune response"/>
    <property type="evidence" value="ECO:0007669"/>
    <property type="project" value="UniProtKB-KW"/>
</dbReference>
<organism evidence="7 8">
    <name type="scientific">Merluccius polli</name>
    <name type="common">Benguela hake</name>
    <name type="synonym">Merluccius cadenati</name>
    <dbReference type="NCBI Taxonomy" id="89951"/>
    <lineage>
        <taxon>Eukaryota</taxon>
        <taxon>Metazoa</taxon>
        <taxon>Chordata</taxon>
        <taxon>Craniata</taxon>
        <taxon>Vertebrata</taxon>
        <taxon>Euteleostomi</taxon>
        <taxon>Actinopterygii</taxon>
        <taxon>Neopterygii</taxon>
        <taxon>Teleostei</taxon>
        <taxon>Neoteleostei</taxon>
        <taxon>Acanthomorphata</taxon>
        <taxon>Zeiogadaria</taxon>
        <taxon>Gadariae</taxon>
        <taxon>Gadiformes</taxon>
        <taxon>Gadoidei</taxon>
        <taxon>Merlucciidae</taxon>
        <taxon>Merluccius</taxon>
    </lineage>
</organism>
<evidence type="ECO:0000256" key="2">
    <source>
        <dbReference type="ARBA" id="ARBA00022490"/>
    </source>
</evidence>
<comment type="subcellular location">
    <subcellularLocation>
        <location evidence="1">Cytoplasm</location>
        <location evidence="1">Cytosol</location>
    </subcellularLocation>
</comment>
<keyword evidence="8" id="KW-1185">Reference proteome</keyword>
<dbReference type="PANTHER" id="PTHR46985:SF2">
    <property type="entry name" value="APOPTOSIS-ASSOCIATED SPECK-LIKE PROTEIN CONTAINING A CARD"/>
    <property type="match status" value="1"/>
</dbReference>
<dbReference type="AlphaFoldDB" id="A0AA47M0W9"/>
<evidence type="ECO:0000256" key="5">
    <source>
        <dbReference type="ARBA" id="ARBA00023198"/>
    </source>
</evidence>
<dbReference type="GO" id="GO:0006954">
    <property type="term" value="P:inflammatory response"/>
    <property type="evidence" value="ECO:0007669"/>
    <property type="project" value="UniProtKB-KW"/>
</dbReference>
<keyword evidence="2" id="KW-0963">Cytoplasm</keyword>
<evidence type="ECO:0000313" key="8">
    <source>
        <dbReference type="Proteomes" id="UP001174136"/>
    </source>
</evidence>
<dbReference type="GO" id="GO:0005829">
    <property type="term" value="C:cytosol"/>
    <property type="evidence" value="ECO:0007669"/>
    <property type="project" value="UniProtKB-SubCell"/>
</dbReference>
<dbReference type="PANTHER" id="PTHR46985">
    <property type="entry name" value="NACHT, LRR AND PYD DOMAINS-CONTAINING PROTEIN 1"/>
    <property type="match status" value="1"/>
</dbReference>
<sequence length="144" mass="16395">MVIKLNTAYDIANEELPFTTCKSQITLMKENGLNVNLTYANEPVSKEHFVDRHCSSLVQRISLMEPILDQLLDQKVVSQEQYDTILTKEPQQNQVQELYSGALRSSGTRGKDIFLSVLEKIDHLLIEDLRGQCRPVPPLFGHLI</sequence>
<dbReference type="InterPro" id="IPR051249">
    <property type="entry name" value="NLRP_Inflammasome"/>
</dbReference>
<comment type="caution">
    <text evidence="7">The sequence shown here is derived from an EMBL/GenBank/DDBJ whole genome shotgun (WGS) entry which is preliminary data.</text>
</comment>
<dbReference type="InterPro" id="IPR001315">
    <property type="entry name" value="CARD"/>
</dbReference>
<feature type="domain" description="CARD" evidence="6">
    <location>
        <begin position="42"/>
        <end position="133"/>
    </location>
</feature>
<evidence type="ECO:0000256" key="1">
    <source>
        <dbReference type="ARBA" id="ARBA00004514"/>
    </source>
</evidence>
<dbReference type="Pfam" id="PF00619">
    <property type="entry name" value="CARD"/>
    <property type="match status" value="1"/>
</dbReference>
<keyword evidence="4" id="KW-0391">Immunity</keyword>
<evidence type="ECO:0000313" key="7">
    <source>
        <dbReference type="EMBL" id="KAK0131637.1"/>
    </source>
</evidence>
<keyword evidence="3" id="KW-0399">Innate immunity</keyword>
<reference evidence="7" key="1">
    <citation type="journal article" date="2023" name="Front. Mar. Sci.">
        <title>A new Merluccius polli reference genome to investigate the effects of global change in West African waters.</title>
        <authorList>
            <person name="Mateo J.L."/>
            <person name="Blanco-Fernandez C."/>
            <person name="Garcia-Vazquez E."/>
            <person name="Machado-Schiaffino G."/>
        </authorList>
    </citation>
    <scope>NUCLEOTIDE SEQUENCE</scope>
    <source>
        <strain evidence="7">C29</strain>
        <tissue evidence="7">Fin</tissue>
    </source>
</reference>
<dbReference type="InterPro" id="IPR011029">
    <property type="entry name" value="DEATH-like_dom_sf"/>
</dbReference>
<name>A0AA47M0W9_MERPO</name>
<dbReference type="PROSITE" id="PS50209">
    <property type="entry name" value="CARD"/>
    <property type="match status" value="1"/>
</dbReference>
<dbReference type="SUPFAM" id="SSF47986">
    <property type="entry name" value="DEATH domain"/>
    <property type="match status" value="1"/>
</dbReference>
<evidence type="ECO:0000256" key="4">
    <source>
        <dbReference type="ARBA" id="ARBA00022859"/>
    </source>
</evidence>
<evidence type="ECO:0000256" key="3">
    <source>
        <dbReference type="ARBA" id="ARBA00022588"/>
    </source>
</evidence>
<gene>
    <name evidence="7" type="primary">pycard_8</name>
    <name evidence="7" type="ORF">N1851_033654</name>
</gene>
<evidence type="ECO:0000259" key="6">
    <source>
        <dbReference type="PROSITE" id="PS50209"/>
    </source>
</evidence>
<dbReference type="Proteomes" id="UP001174136">
    <property type="component" value="Unassembled WGS sequence"/>
</dbReference>